<evidence type="ECO:0000313" key="2">
    <source>
        <dbReference type="WBParaSite" id="PDA_v2.g24462.t1"/>
    </source>
</evidence>
<protein>
    <submittedName>
        <fullName evidence="2">Uncharacterized protein</fullName>
    </submittedName>
</protein>
<keyword evidence="1" id="KW-1185">Reference proteome</keyword>
<dbReference type="Proteomes" id="UP000887578">
    <property type="component" value="Unplaced"/>
</dbReference>
<reference evidence="2" key="1">
    <citation type="submission" date="2022-11" db="UniProtKB">
        <authorList>
            <consortium name="WormBaseParasite"/>
        </authorList>
    </citation>
    <scope>IDENTIFICATION</scope>
</reference>
<accession>A0A914QBB6</accession>
<dbReference type="AlphaFoldDB" id="A0A914QBB6"/>
<organism evidence="1 2">
    <name type="scientific">Panagrolaimus davidi</name>
    <dbReference type="NCBI Taxonomy" id="227884"/>
    <lineage>
        <taxon>Eukaryota</taxon>
        <taxon>Metazoa</taxon>
        <taxon>Ecdysozoa</taxon>
        <taxon>Nematoda</taxon>
        <taxon>Chromadorea</taxon>
        <taxon>Rhabditida</taxon>
        <taxon>Tylenchina</taxon>
        <taxon>Panagrolaimomorpha</taxon>
        <taxon>Panagrolaimoidea</taxon>
        <taxon>Panagrolaimidae</taxon>
        <taxon>Panagrolaimus</taxon>
    </lineage>
</organism>
<name>A0A914QBB6_9BILA</name>
<evidence type="ECO:0000313" key="1">
    <source>
        <dbReference type="Proteomes" id="UP000887578"/>
    </source>
</evidence>
<proteinExistence type="predicted"/>
<sequence length="104" mass="11797">MDLRDIFSSGLNVMDKESIDALFKQVRFYTETMTILSNEGNERLNKLAALLKNTEAIEVVNDVAVQIIPFNNDEIMKAVQDFDTFIMVTSEIVQAIDRSTSQFS</sequence>
<dbReference type="WBParaSite" id="PDA_v2.g24462.t1">
    <property type="protein sequence ID" value="PDA_v2.g24462.t1"/>
    <property type="gene ID" value="PDA_v2.g24462"/>
</dbReference>